<dbReference type="PANTHER" id="PTHR22550:SF5">
    <property type="entry name" value="LEUCINE ZIPPER PROTEIN 4"/>
    <property type="match status" value="1"/>
</dbReference>
<dbReference type="InterPro" id="IPR050768">
    <property type="entry name" value="UPF0353/GerABKA_families"/>
</dbReference>
<comment type="caution">
    <text evidence="4">The sequence shown here is derived from an EMBL/GenBank/DDBJ whole genome shotgun (WGS) entry which is preliminary data.</text>
</comment>
<feature type="transmembrane region" description="Helical" evidence="3">
    <location>
        <begin position="411"/>
        <end position="435"/>
    </location>
</feature>
<dbReference type="InterPro" id="IPR004995">
    <property type="entry name" value="Spore_Ger"/>
</dbReference>
<evidence type="ECO:0000256" key="2">
    <source>
        <dbReference type="ARBA" id="ARBA00023136"/>
    </source>
</evidence>
<dbReference type="GO" id="GO:0009847">
    <property type="term" value="P:spore germination"/>
    <property type="evidence" value="ECO:0007669"/>
    <property type="project" value="UniProtKB-UniRule"/>
</dbReference>
<gene>
    <name evidence="4" type="ORF">GLW07_15610</name>
</gene>
<accession>A0A845F223</accession>
<sequence length="499" mass="56479">MILLKWIKRGASEKPNTLEEMVKDLKQSIDFVAYENKESDHPYRLIYFASLIDPEQLHRDILPVIKECESKSLEGLKGILPIENIEISSKLSLIQERLLEGHVAVQLSRGQKVLLVNISLRKSRDLSAPEIEFSVMGPKEGLVEDLHTNMNLLRRRIPHPRLRMKEITVGTVSKTKVVVAFIEGVASEQNINTVMQRLEDLDFDIISDSSFIGQMLEDNSFSVFPQMIDTERTDRITGHMNFGAFAILTEGSSNALIGPINFGQLLVSFEDYYLGWNIASFFRIVRMIAILASIIATPLYVAVLTYHYELFPSKLLATLISSRSDIPFSPVIEVFFLEVTIDLLREAGARMPTKVGQTLGIVGGIVIGTAAVEASLTSNILLILVALSALASFTTPVYRMTNTIRFLRYPLIVFAQFLGLIGVALFGLFILTHMIRLTSFGNPYLAPLYPPRIKDWSDSFFRLPYVMQKNRFQFFRGNQSTRFKDKKKKSKHSLDFDEQ</sequence>
<feature type="transmembrane region" description="Helical" evidence="3">
    <location>
        <begin position="284"/>
        <end position="306"/>
    </location>
</feature>
<comment type="similarity">
    <text evidence="1">Belongs to the GerABKA family.</text>
</comment>
<evidence type="ECO:0000313" key="5">
    <source>
        <dbReference type="Proteomes" id="UP000447833"/>
    </source>
</evidence>
<dbReference type="Proteomes" id="UP000447833">
    <property type="component" value="Unassembled WGS sequence"/>
</dbReference>
<dbReference type="PANTHER" id="PTHR22550">
    <property type="entry name" value="SPORE GERMINATION PROTEIN"/>
    <property type="match status" value="1"/>
</dbReference>
<evidence type="ECO:0000256" key="3">
    <source>
        <dbReference type="SAM" id="Phobius"/>
    </source>
</evidence>
<organism evidence="4 5">
    <name type="scientific">Guptibacillus hwajinpoensis</name>
    <dbReference type="NCBI Taxonomy" id="208199"/>
    <lineage>
        <taxon>Bacteria</taxon>
        <taxon>Bacillati</taxon>
        <taxon>Bacillota</taxon>
        <taxon>Bacilli</taxon>
        <taxon>Bacillales</taxon>
        <taxon>Guptibacillaceae</taxon>
        <taxon>Guptibacillus</taxon>
    </lineage>
</organism>
<evidence type="ECO:0000256" key="1">
    <source>
        <dbReference type="ARBA" id="ARBA00005278"/>
    </source>
</evidence>
<keyword evidence="2 3" id="KW-0472">Membrane</keyword>
<proteinExistence type="inferred from homology"/>
<dbReference type="EMBL" id="WMEY01000005">
    <property type="protein sequence ID" value="MYL64784.1"/>
    <property type="molecule type" value="Genomic_DNA"/>
</dbReference>
<dbReference type="AlphaFoldDB" id="A0A845F223"/>
<feature type="transmembrane region" description="Helical" evidence="3">
    <location>
        <begin position="380"/>
        <end position="399"/>
    </location>
</feature>
<keyword evidence="3" id="KW-0812">Transmembrane</keyword>
<protein>
    <submittedName>
        <fullName evidence="4">Spore germination protein</fullName>
    </submittedName>
</protein>
<name>A0A845F223_9BACL</name>
<dbReference type="Pfam" id="PF03323">
    <property type="entry name" value="GerA"/>
    <property type="match status" value="1"/>
</dbReference>
<reference evidence="4 5" key="1">
    <citation type="submission" date="2019-11" db="EMBL/GenBank/DDBJ databases">
        <title>Genome sequences of 17 halophilic strains isolated from different environments.</title>
        <authorList>
            <person name="Furrow R.E."/>
        </authorList>
    </citation>
    <scope>NUCLEOTIDE SEQUENCE [LARGE SCALE GENOMIC DNA]</scope>
    <source>
        <strain evidence="4 5">22506_14_FS</strain>
    </source>
</reference>
<keyword evidence="3" id="KW-1133">Transmembrane helix</keyword>
<dbReference type="GO" id="GO:0005886">
    <property type="term" value="C:plasma membrane"/>
    <property type="evidence" value="ECO:0007669"/>
    <property type="project" value="UniProtKB-SubCell"/>
</dbReference>
<evidence type="ECO:0000313" key="4">
    <source>
        <dbReference type="EMBL" id="MYL64784.1"/>
    </source>
</evidence>
<dbReference type="PIRSF" id="PIRSF005690">
    <property type="entry name" value="GerBA"/>
    <property type="match status" value="1"/>
</dbReference>
<feature type="transmembrane region" description="Helical" evidence="3">
    <location>
        <begin position="356"/>
        <end position="374"/>
    </location>
</feature>